<gene>
    <name evidence="6" type="ORF">ACFSDE_17060</name>
</gene>
<reference evidence="7" key="1">
    <citation type="journal article" date="2019" name="Int. J. Syst. Evol. Microbiol.">
        <title>The Global Catalogue of Microorganisms (GCM) 10K type strain sequencing project: providing services to taxonomists for standard genome sequencing and annotation.</title>
        <authorList>
            <consortium name="The Broad Institute Genomics Platform"/>
            <consortium name="The Broad Institute Genome Sequencing Center for Infectious Disease"/>
            <person name="Wu L."/>
            <person name="Ma J."/>
        </authorList>
    </citation>
    <scope>NUCLEOTIDE SEQUENCE [LARGE SCALE GENOMIC DNA]</scope>
    <source>
        <strain evidence="7">CGMCC 1.12477</strain>
    </source>
</reference>
<sequence length="133" mass="14110">MSDPYGAPQQPAPQSADDNTWAMAAHIGALVAAWFAFGFLAPLVVMLVKADSPYVRRHAVESLNFQISILIYGVVGTIVAFVLAIVTLGIGLLVIVPVAIAAGIAILIVIILATMAASRGEDYRYPLTIRFIS</sequence>
<keyword evidence="7" id="KW-1185">Reference proteome</keyword>
<dbReference type="InterPro" id="IPR019109">
    <property type="entry name" value="MamF_MmsF"/>
</dbReference>
<protein>
    <submittedName>
        <fullName evidence="6">DUF4870 domain-containing protein</fullName>
    </submittedName>
</protein>
<keyword evidence="3 5" id="KW-1133">Transmembrane helix</keyword>
<evidence type="ECO:0000256" key="4">
    <source>
        <dbReference type="ARBA" id="ARBA00023136"/>
    </source>
</evidence>
<dbReference type="RefSeq" id="WP_343920645.1">
    <property type="nucleotide sequence ID" value="NZ_BAAAJT010000002.1"/>
</dbReference>
<evidence type="ECO:0000256" key="5">
    <source>
        <dbReference type="SAM" id="Phobius"/>
    </source>
</evidence>
<evidence type="ECO:0000313" key="6">
    <source>
        <dbReference type="EMBL" id="MFD1948516.1"/>
    </source>
</evidence>
<feature type="transmembrane region" description="Helical" evidence="5">
    <location>
        <begin position="94"/>
        <end position="117"/>
    </location>
</feature>
<keyword evidence="4 5" id="KW-0472">Membrane</keyword>
<evidence type="ECO:0000256" key="3">
    <source>
        <dbReference type="ARBA" id="ARBA00022989"/>
    </source>
</evidence>
<evidence type="ECO:0000256" key="1">
    <source>
        <dbReference type="ARBA" id="ARBA00004141"/>
    </source>
</evidence>
<feature type="transmembrane region" description="Helical" evidence="5">
    <location>
        <begin position="69"/>
        <end position="88"/>
    </location>
</feature>
<name>A0ABW4TRJ6_9ACTN</name>
<keyword evidence="2 5" id="KW-0812">Transmembrane</keyword>
<proteinExistence type="predicted"/>
<evidence type="ECO:0000256" key="2">
    <source>
        <dbReference type="ARBA" id="ARBA00022692"/>
    </source>
</evidence>
<evidence type="ECO:0000313" key="7">
    <source>
        <dbReference type="Proteomes" id="UP001597351"/>
    </source>
</evidence>
<dbReference type="Proteomes" id="UP001597351">
    <property type="component" value="Unassembled WGS sequence"/>
</dbReference>
<feature type="transmembrane region" description="Helical" evidence="5">
    <location>
        <begin position="20"/>
        <end position="48"/>
    </location>
</feature>
<comment type="subcellular location">
    <subcellularLocation>
        <location evidence="1">Membrane</location>
        <topology evidence="1">Multi-pass membrane protein</topology>
    </subcellularLocation>
</comment>
<comment type="caution">
    <text evidence="6">The sequence shown here is derived from an EMBL/GenBank/DDBJ whole genome shotgun (WGS) entry which is preliminary data.</text>
</comment>
<organism evidence="6 7">
    <name type="scientific">Nocardioides aestuarii</name>
    <dbReference type="NCBI Taxonomy" id="252231"/>
    <lineage>
        <taxon>Bacteria</taxon>
        <taxon>Bacillati</taxon>
        <taxon>Actinomycetota</taxon>
        <taxon>Actinomycetes</taxon>
        <taxon>Propionibacteriales</taxon>
        <taxon>Nocardioidaceae</taxon>
        <taxon>Nocardioides</taxon>
    </lineage>
</organism>
<dbReference type="EMBL" id="JBHUGD010000003">
    <property type="protein sequence ID" value="MFD1948516.1"/>
    <property type="molecule type" value="Genomic_DNA"/>
</dbReference>
<dbReference type="Pfam" id="PF09685">
    <property type="entry name" value="MamF_MmsF"/>
    <property type="match status" value="1"/>
</dbReference>
<accession>A0ABW4TRJ6</accession>